<dbReference type="EMBL" id="CM026426">
    <property type="protein sequence ID" value="KAG0573827.1"/>
    <property type="molecule type" value="Genomic_DNA"/>
</dbReference>
<dbReference type="AlphaFoldDB" id="A0A8T0HSQ5"/>
<evidence type="ECO:0000313" key="3">
    <source>
        <dbReference type="Proteomes" id="UP000822688"/>
    </source>
</evidence>
<protein>
    <submittedName>
        <fullName evidence="2">Uncharacterized protein</fullName>
    </submittedName>
</protein>
<dbReference type="Proteomes" id="UP000822688">
    <property type="component" value="Chromosome V"/>
</dbReference>
<keyword evidence="3" id="KW-1185">Reference proteome</keyword>
<organism evidence="2 3">
    <name type="scientific">Ceratodon purpureus</name>
    <name type="common">Fire moss</name>
    <name type="synonym">Dicranum purpureum</name>
    <dbReference type="NCBI Taxonomy" id="3225"/>
    <lineage>
        <taxon>Eukaryota</taxon>
        <taxon>Viridiplantae</taxon>
        <taxon>Streptophyta</taxon>
        <taxon>Embryophyta</taxon>
        <taxon>Bryophyta</taxon>
        <taxon>Bryophytina</taxon>
        <taxon>Bryopsida</taxon>
        <taxon>Dicranidae</taxon>
        <taxon>Pseudoditrichales</taxon>
        <taxon>Ditrichaceae</taxon>
        <taxon>Ceratodon</taxon>
    </lineage>
</organism>
<accession>A0A8T0HSQ5</accession>
<feature type="compositionally biased region" description="Basic and acidic residues" evidence="1">
    <location>
        <begin position="1"/>
        <end position="10"/>
    </location>
</feature>
<evidence type="ECO:0000256" key="1">
    <source>
        <dbReference type="SAM" id="MobiDB-lite"/>
    </source>
</evidence>
<sequence>MVAVTKKLENRSQTQPEVKRPTVTDIASTSLPVSKLAFTPPSMKSMVTAKPNSSTLPSLDVLIINDSFPRIMAFKDKHKQFPDTWNSMLTFMTKAGGDRDFYFDGKLLLKRAVDLVIADFLDGCHVPGISTLARDVPH</sequence>
<feature type="region of interest" description="Disordered" evidence="1">
    <location>
        <begin position="1"/>
        <end position="22"/>
    </location>
</feature>
<gene>
    <name evidence="2" type="ORF">KC19_VG212800</name>
</gene>
<reference evidence="2" key="1">
    <citation type="submission" date="2020-06" db="EMBL/GenBank/DDBJ databases">
        <title>WGS assembly of Ceratodon purpureus strain R40.</title>
        <authorList>
            <person name="Carey S.B."/>
            <person name="Jenkins J."/>
            <person name="Shu S."/>
            <person name="Lovell J.T."/>
            <person name="Sreedasyam A."/>
            <person name="Maumus F."/>
            <person name="Tiley G.P."/>
            <person name="Fernandez-Pozo N."/>
            <person name="Barry K."/>
            <person name="Chen C."/>
            <person name="Wang M."/>
            <person name="Lipzen A."/>
            <person name="Daum C."/>
            <person name="Saski C.A."/>
            <person name="Payton A.C."/>
            <person name="Mcbreen J.C."/>
            <person name="Conrad R.E."/>
            <person name="Kollar L.M."/>
            <person name="Olsson S."/>
            <person name="Huttunen S."/>
            <person name="Landis J.B."/>
            <person name="Wickett N.J."/>
            <person name="Johnson M.G."/>
            <person name="Rensing S.A."/>
            <person name="Grimwood J."/>
            <person name="Schmutz J."/>
            <person name="Mcdaniel S.F."/>
        </authorList>
    </citation>
    <scope>NUCLEOTIDE SEQUENCE</scope>
    <source>
        <strain evidence="2">R40</strain>
    </source>
</reference>
<proteinExistence type="predicted"/>
<comment type="caution">
    <text evidence="2">The sequence shown here is derived from an EMBL/GenBank/DDBJ whole genome shotgun (WGS) entry which is preliminary data.</text>
</comment>
<name>A0A8T0HSQ5_CERPU</name>
<evidence type="ECO:0000313" key="2">
    <source>
        <dbReference type="EMBL" id="KAG0573827.1"/>
    </source>
</evidence>